<dbReference type="Pfam" id="PF08924">
    <property type="entry name" value="Rv2525c_GlyHyd-like"/>
    <property type="match status" value="1"/>
</dbReference>
<evidence type="ECO:0000259" key="1">
    <source>
        <dbReference type="Pfam" id="PF08924"/>
    </source>
</evidence>
<gene>
    <name evidence="2" type="ORF">E5161_16640</name>
</gene>
<accession>A0A4U0F822</accession>
<dbReference type="InterPro" id="IPR017853">
    <property type="entry name" value="GH"/>
</dbReference>
<protein>
    <submittedName>
        <fullName evidence="2">DUF1906 domain-containing protein</fullName>
    </submittedName>
</protein>
<feature type="domain" description="Rv2525c-like glycoside hydrolase-like" evidence="1">
    <location>
        <begin position="17"/>
        <end position="177"/>
    </location>
</feature>
<sequence length="249" mass="27037">MTSGIDCAMPLTAKSAQALAAHGYRFAARYLVPAGYDWKRLTRAEAEAITAAGMQIVSVFETAARRSAGGALAGHADGALACREAHTVGQPAGSAIYFAVDYDAGPEQYDEIEAYLRAAAAEVPDYRIGVYGSYAVVEQMAKRKVCSHFWQTHAWSRGRKSPFANIHQYKTNVSVDGIAMDLNQSFGQEGWWNTKAAASDNRLDKADADALVRILQATWAAAKTQTDKDEIHRLANVVRRVSGQPEVKP</sequence>
<organism evidence="2 3">
    <name type="scientific">Cohnella pontilimi</name>
    <dbReference type="NCBI Taxonomy" id="2564100"/>
    <lineage>
        <taxon>Bacteria</taxon>
        <taxon>Bacillati</taxon>
        <taxon>Bacillota</taxon>
        <taxon>Bacilli</taxon>
        <taxon>Bacillales</taxon>
        <taxon>Paenibacillaceae</taxon>
        <taxon>Cohnella</taxon>
    </lineage>
</organism>
<proteinExistence type="predicted"/>
<dbReference type="Gene3D" id="3.20.20.80">
    <property type="entry name" value="Glycosidases"/>
    <property type="match status" value="1"/>
</dbReference>
<dbReference type="EMBL" id="SUPK01000008">
    <property type="protein sequence ID" value="TJY40865.1"/>
    <property type="molecule type" value="Genomic_DNA"/>
</dbReference>
<name>A0A4U0F822_9BACL</name>
<dbReference type="AlphaFoldDB" id="A0A4U0F822"/>
<dbReference type="SUPFAM" id="SSF51445">
    <property type="entry name" value="(Trans)glycosidases"/>
    <property type="match status" value="1"/>
</dbReference>
<evidence type="ECO:0000313" key="2">
    <source>
        <dbReference type="EMBL" id="TJY40865.1"/>
    </source>
</evidence>
<comment type="caution">
    <text evidence="2">The sequence shown here is derived from an EMBL/GenBank/DDBJ whole genome shotgun (WGS) entry which is preliminary data.</text>
</comment>
<evidence type="ECO:0000313" key="3">
    <source>
        <dbReference type="Proteomes" id="UP000309673"/>
    </source>
</evidence>
<dbReference type="InterPro" id="IPR015020">
    <property type="entry name" value="Rv2525c-like_Glyco_Hydro-like"/>
</dbReference>
<dbReference type="OrthoDB" id="1795295at2"/>
<reference evidence="2 3" key="1">
    <citation type="submission" date="2019-04" db="EMBL/GenBank/DDBJ databases">
        <title>Cohnella sp. nov., isolated from soil.</title>
        <authorList>
            <person name="Kim W."/>
        </authorList>
    </citation>
    <scope>NUCLEOTIDE SEQUENCE [LARGE SCALE GENOMIC DNA]</scope>
    <source>
        <strain evidence="2 3">CAU 1483</strain>
    </source>
</reference>
<dbReference type="Proteomes" id="UP000309673">
    <property type="component" value="Unassembled WGS sequence"/>
</dbReference>
<keyword evidence="3" id="KW-1185">Reference proteome</keyword>